<dbReference type="EMBL" id="JADNYJ010000001">
    <property type="protein sequence ID" value="KAF8914277.1"/>
    <property type="molecule type" value="Genomic_DNA"/>
</dbReference>
<keyword evidence="2" id="KW-0472">Membrane</keyword>
<evidence type="ECO:0000256" key="1">
    <source>
        <dbReference type="SAM" id="MobiDB-lite"/>
    </source>
</evidence>
<sequence>MKASLASLSALALVASVGAQYISAGWTPGQKINEEPTAAVYVPGASETAEAGSAPAAAATPFSLSSLLSLDKLLTSEPAVKLFNNFGINITERVQHAFPAKLWDDRIELITDHNYKDLIVNETLTEEEEKERTWIIVISVTASGQEGVSKYLDEMFDSAFNKTHIAGDLPHVRWGRIDYLNVTYITTKWSIWQAPFLVVLRDRGQTLRFYRPHHLRLRDDSLREFLKVEGWKVTKPWSTSFAPGGSNEYIMDFMATWMTKLYNTFVIIPRWMMIIASGGIASLLIGFLHKSSGKQEPSARPQVKTTNQAKPTPAAEAVASHTTTTSAGQEATTRRTSARQRKNKK</sequence>
<keyword evidence="2" id="KW-1133">Transmembrane helix</keyword>
<feature type="signal peptide" evidence="3">
    <location>
        <begin position="1"/>
        <end position="19"/>
    </location>
</feature>
<evidence type="ECO:0000256" key="3">
    <source>
        <dbReference type="SAM" id="SignalP"/>
    </source>
</evidence>
<feature type="compositionally biased region" description="Low complexity" evidence="1">
    <location>
        <begin position="322"/>
        <end position="331"/>
    </location>
</feature>
<organism evidence="4 5">
    <name type="scientific">Gymnopilus junonius</name>
    <name type="common">Spectacular rustgill mushroom</name>
    <name type="synonym">Gymnopilus spectabilis subsp. junonius</name>
    <dbReference type="NCBI Taxonomy" id="109634"/>
    <lineage>
        <taxon>Eukaryota</taxon>
        <taxon>Fungi</taxon>
        <taxon>Dikarya</taxon>
        <taxon>Basidiomycota</taxon>
        <taxon>Agaricomycotina</taxon>
        <taxon>Agaricomycetes</taxon>
        <taxon>Agaricomycetidae</taxon>
        <taxon>Agaricales</taxon>
        <taxon>Agaricineae</taxon>
        <taxon>Hymenogastraceae</taxon>
        <taxon>Gymnopilus</taxon>
    </lineage>
</organism>
<accession>A0A9P5P2B1</accession>
<feature type="compositionally biased region" description="Basic residues" evidence="1">
    <location>
        <begin position="336"/>
        <end position="345"/>
    </location>
</feature>
<keyword evidence="5" id="KW-1185">Reference proteome</keyword>
<proteinExistence type="predicted"/>
<feature type="chain" id="PRO_5040289715" evidence="3">
    <location>
        <begin position="20"/>
        <end position="345"/>
    </location>
</feature>
<dbReference type="AlphaFoldDB" id="A0A9P5P2B1"/>
<name>A0A9P5P2B1_GYMJU</name>
<comment type="caution">
    <text evidence="4">The sequence shown here is derived from an EMBL/GenBank/DDBJ whole genome shotgun (WGS) entry which is preliminary data.</text>
</comment>
<reference evidence="4" key="1">
    <citation type="submission" date="2020-11" db="EMBL/GenBank/DDBJ databases">
        <authorList>
            <consortium name="DOE Joint Genome Institute"/>
            <person name="Ahrendt S."/>
            <person name="Riley R."/>
            <person name="Andreopoulos W."/>
            <person name="LaButti K."/>
            <person name="Pangilinan J."/>
            <person name="Ruiz-duenas F.J."/>
            <person name="Barrasa J.M."/>
            <person name="Sanchez-Garcia M."/>
            <person name="Camarero S."/>
            <person name="Miyauchi S."/>
            <person name="Serrano A."/>
            <person name="Linde D."/>
            <person name="Babiker R."/>
            <person name="Drula E."/>
            <person name="Ayuso-Fernandez I."/>
            <person name="Pacheco R."/>
            <person name="Padilla G."/>
            <person name="Ferreira P."/>
            <person name="Barriuso J."/>
            <person name="Kellner H."/>
            <person name="Castanera R."/>
            <person name="Alfaro M."/>
            <person name="Ramirez L."/>
            <person name="Pisabarro A.G."/>
            <person name="Kuo A."/>
            <person name="Tritt A."/>
            <person name="Lipzen A."/>
            <person name="He G."/>
            <person name="Yan M."/>
            <person name="Ng V."/>
            <person name="Cullen D."/>
            <person name="Martin F."/>
            <person name="Rosso M.-N."/>
            <person name="Henrissat B."/>
            <person name="Hibbett D."/>
            <person name="Martinez A.T."/>
            <person name="Grigoriev I.V."/>
        </authorList>
    </citation>
    <scope>NUCLEOTIDE SEQUENCE</scope>
    <source>
        <strain evidence="4">AH 44721</strain>
    </source>
</reference>
<keyword evidence="2" id="KW-0812">Transmembrane</keyword>
<dbReference type="Proteomes" id="UP000724874">
    <property type="component" value="Unassembled WGS sequence"/>
</dbReference>
<evidence type="ECO:0000313" key="4">
    <source>
        <dbReference type="EMBL" id="KAF8914277.1"/>
    </source>
</evidence>
<gene>
    <name evidence="4" type="ORF">CPB84DRAFT_1742067</name>
</gene>
<dbReference type="OrthoDB" id="2502001at2759"/>
<protein>
    <submittedName>
        <fullName evidence="4">Uncharacterized protein</fullName>
    </submittedName>
</protein>
<evidence type="ECO:0000313" key="5">
    <source>
        <dbReference type="Proteomes" id="UP000724874"/>
    </source>
</evidence>
<feature type="transmembrane region" description="Helical" evidence="2">
    <location>
        <begin position="268"/>
        <end position="288"/>
    </location>
</feature>
<evidence type="ECO:0000256" key="2">
    <source>
        <dbReference type="SAM" id="Phobius"/>
    </source>
</evidence>
<feature type="region of interest" description="Disordered" evidence="1">
    <location>
        <begin position="293"/>
        <end position="345"/>
    </location>
</feature>
<keyword evidence="3" id="KW-0732">Signal</keyword>